<dbReference type="GO" id="GO:0010468">
    <property type="term" value="P:regulation of gene expression"/>
    <property type="evidence" value="ECO:0007669"/>
    <property type="project" value="UniProtKB-ARBA"/>
</dbReference>
<dbReference type="InParanoid" id="A0A0G4FHV2"/>
<evidence type="ECO:0000256" key="3">
    <source>
        <dbReference type="ARBA" id="ARBA00022833"/>
    </source>
</evidence>
<name>A0A0G4FHV2_VITBC</name>
<dbReference type="SMART" id="SM00356">
    <property type="entry name" value="ZnF_C3H1"/>
    <property type="match status" value="1"/>
</dbReference>
<feature type="domain" description="C3H1-type" evidence="6">
    <location>
        <begin position="154"/>
        <end position="181"/>
    </location>
</feature>
<dbReference type="FunFam" id="4.10.1000.10:FF:000003">
    <property type="entry name" value="Zinc finger CCCH domain-containing protein"/>
    <property type="match status" value="1"/>
</dbReference>
<dbReference type="PROSITE" id="PS50103">
    <property type="entry name" value="ZF_C3H1"/>
    <property type="match status" value="1"/>
</dbReference>
<feature type="compositionally biased region" description="Low complexity" evidence="5">
    <location>
        <begin position="90"/>
        <end position="116"/>
    </location>
</feature>
<feature type="region of interest" description="Disordered" evidence="5">
    <location>
        <begin position="274"/>
        <end position="391"/>
    </location>
</feature>
<proteinExistence type="predicted"/>
<feature type="compositionally biased region" description="Pro residues" evidence="5">
    <location>
        <begin position="451"/>
        <end position="484"/>
    </location>
</feature>
<dbReference type="GO" id="GO:0008270">
    <property type="term" value="F:zinc ion binding"/>
    <property type="evidence" value="ECO:0007669"/>
    <property type="project" value="UniProtKB-KW"/>
</dbReference>
<dbReference type="Proteomes" id="UP000041254">
    <property type="component" value="Unassembled WGS sequence"/>
</dbReference>
<dbReference type="EMBL" id="CDMY01000436">
    <property type="protein sequence ID" value="CEM12657.1"/>
    <property type="molecule type" value="Genomic_DNA"/>
</dbReference>
<dbReference type="VEuPathDB" id="CryptoDB:Vbra_15389"/>
<feature type="region of interest" description="Disordered" evidence="5">
    <location>
        <begin position="609"/>
        <end position="646"/>
    </location>
</feature>
<dbReference type="Pfam" id="PF00642">
    <property type="entry name" value="zf-CCCH"/>
    <property type="match status" value="1"/>
</dbReference>
<sequence>MSGPSGRRTSAKAAHHRRSKTHKDSVWMRLNDAKAFPSLFSSASGATTRASSSNPSTASNQRSCDPARGEPFSSVAAGNPSPSPPPAPHPTHTSTEIRSSTSAADGRASASSSTRTVKYLPKEYVSVSVASSASATNRSEGDAAANRRWDMLAKFKTELCRNWKDGTCAHGDQCAFAHGEDELRDKTVITKEEKERRKKMRRQAAVATTSTTKQRPTHTNQDNHLHPTTSTSGSVDGERSVPAGGGVCGLDVVMEEGAGGEVVANVSGGVGVGLGVTAGDSHEHKEQHDDTNDSPTKDGRSSSGSARQCIPGALLDDTPDKSPPQTSGNKGSKVPPADRTDTAALKDNNKKGKGKGDDTRASAGQMYPPALVSVSGANGGSSGSTKGTGVVFPPPGFESADRGESPALALFHGLVRDGLVSVDGQTCCQGSHEQVWWRSSPSANKMVPAPYQHPPPSPIPPPAPPSPSASPPCTPPPRHAPLTPPKHKTTTSTSPIDSSAANDNDEGASPSSWPLMSGGGSSDHMLAPFSALNALGATVVTTVGGGDGDGEDAAVIMTSYTLDNYTPVVRPAVGFAKLLLEDTPHMHEPRTPVQKMLCVLAGGVIPPKKINKRKGKGGKTKTKTTSKRGRGSSGAGRWDVRRVDHSDPQVDWVPLEECVSDGERARAG</sequence>
<evidence type="ECO:0000256" key="4">
    <source>
        <dbReference type="PROSITE-ProRule" id="PRU00723"/>
    </source>
</evidence>
<feature type="region of interest" description="Disordered" evidence="5">
    <location>
        <begin position="1"/>
        <end position="28"/>
    </location>
</feature>
<keyword evidence="3 4" id="KW-0862">Zinc</keyword>
<accession>A0A0G4FHV2</accession>
<gene>
    <name evidence="7" type="ORF">Vbra_15389</name>
</gene>
<feature type="compositionally biased region" description="Polar residues" evidence="5">
    <location>
        <begin position="206"/>
        <end position="234"/>
    </location>
</feature>
<feature type="region of interest" description="Disordered" evidence="5">
    <location>
        <begin position="191"/>
        <end position="243"/>
    </location>
</feature>
<evidence type="ECO:0000256" key="1">
    <source>
        <dbReference type="ARBA" id="ARBA00022723"/>
    </source>
</evidence>
<dbReference type="Gene3D" id="4.10.1000.10">
    <property type="entry name" value="Zinc finger, CCCH-type"/>
    <property type="match status" value="1"/>
</dbReference>
<reference evidence="7 8" key="1">
    <citation type="submission" date="2014-11" db="EMBL/GenBank/DDBJ databases">
        <authorList>
            <person name="Zhu J."/>
            <person name="Qi W."/>
            <person name="Song R."/>
        </authorList>
    </citation>
    <scope>NUCLEOTIDE SEQUENCE [LARGE SCALE GENOMIC DNA]</scope>
</reference>
<protein>
    <recommendedName>
        <fullName evidence="6">C3H1-type domain-containing protein</fullName>
    </recommendedName>
</protein>
<feature type="compositionally biased region" description="Low complexity" evidence="5">
    <location>
        <begin position="42"/>
        <end position="53"/>
    </location>
</feature>
<organism evidence="7 8">
    <name type="scientific">Vitrella brassicaformis (strain CCMP3155)</name>
    <dbReference type="NCBI Taxonomy" id="1169540"/>
    <lineage>
        <taxon>Eukaryota</taxon>
        <taxon>Sar</taxon>
        <taxon>Alveolata</taxon>
        <taxon>Colpodellida</taxon>
        <taxon>Vitrellaceae</taxon>
        <taxon>Vitrella</taxon>
    </lineage>
</organism>
<feature type="compositionally biased region" description="Polar residues" evidence="5">
    <location>
        <begin position="54"/>
        <end position="63"/>
    </location>
</feature>
<evidence type="ECO:0000256" key="2">
    <source>
        <dbReference type="ARBA" id="ARBA00022771"/>
    </source>
</evidence>
<feature type="zinc finger region" description="C3H1-type" evidence="4">
    <location>
        <begin position="154"/>
        <end position="181"/>
    </location>
</feature>
<keyword evidence="2 4" id="KW-0863">Zinc-finger</keyword>
<evidence type="ECO:0000313" key="7">
    <source>
        <dbReference type="EMBL" id="CEM12657.1"/>
    </source>
</evidence>
<dbReference type="InterPro" id="IPR036855">
    <property type="entry name" value="Znf_CCCH_sf"/>
</dbReference>
<feature type="region of interest" description="Disordered" evidence="5">
    <location>
        <begin position="447"/>
        <end position="519"/>
    </location>
</feature>
<feature type="compositionally biased region" description="Basic and acidic residues" evidence="5">
    <location>
        <begin position="347"/>
        <end position="360"/>
    </location>
</feature>
<dbReference type="STRING" id="1169540.A0A0G4FHV2"/>
<keyword evidence="1 4" id="KW-0479">Metal-binding</keyword>
<dbReference type="InterPro" id="IPR000571">
    <property type="entry name" value="Znf_CCCH"/>
</dbReference>
<dbReference type="SUPFAM" id="SSF90229">
    <property type="entry name" value="CCCH zinc finger"/>
    <property type="match status" value="1"/>
</dbReference>
<evidence type="ECO:0000313" key="8">
    <source>
        <dbReference type="Proteomes" id="UP000041254"/>
    </source>
</evidence>
<evidence type="ECO:0000259" key="6">
    <source>
        <dbReference type="PROSITE" id="PS50103"/>
    </source>
</evidence>
<dbReference type="AlphaFoldDB" id="A0A0G4FHV2"/>
<feature type="compositionally biased region" description="Basic residues" evidence="5">
    <location>
        <begin position="9"/>
        <end position="21"/>
    </location>
</feature>
<keyword evidence="8" id="KW-1185">Reference proteome</keyword>
<evidence type="ECO:0000256" key="5">
    <source>
        <dbReference type="SAM" id="MobiDB-lite"/>
    </source>
</evidence>
<feature type="compositionally biased region" description="Basic and acidic residues" evidence="5">
    <location>
        <begin position="280"/>
        <end position="300"/>
    </location>
</feature>
<feature type="compositionally biased region" description="Basic residues" evidence="5">
    <location>
        <begin position="609"/>
        <end position="630"/>
    </location>
</feature>
<dbReference type="GO" id="GO:0051252">
    <property type="term" value="P:regulation of RNA metabolic process"/>
    <property type="evidence" value="ECO:0007669"/>
    <property type="project" value="UniProtKB-ARBA"/>
</dbReference>
<dbReference type="OrthoDB" id="312601at2759"/>
<feature type="region of interest" description="Disordered" evidence="5">
    <location>
        <begin position="42"/>
        <end position="117"/>
    </location>
</feature>